<evidence type="ECO:0000256" key="2">
    <source>
        <dbReference type="SAM" id="Phobius"/>
    </source>
</evidence>
<dbReference type="AlphaFoldDB" id="D2R8S4"/>
<dbReference type="eggNOG" id="ENOG5033XAD">
    <property type="taxonomic scope" value="Bacteria"/>
</dbReference>
<sequence>MTVTPEATSAAIIPRASPAISQRLRRAVVVLVTLGIAGVLAVWQFAPGVRPPLTESVVSPATTSSPAAGEVSPPRAEQLSPDLALYREMTRAVARGEIYYTAAAREIPRHGFPATSTLNFRLPTYAWCFALVPDERILQGILLALCLVGLVLTMQQVAADEGAFPAIIATILQAGVLRWSIDGYAFYAQELWAAALIVIAIATFEQRSLVAMLALTLAALFRELALPLLPLAVLVSWLGKRRRDAVIYTLLTLALVTFYYWHHQQVQQVTAGLAATRPSLDLGQWLAFQGTNFWILATRMNSWLLHVPEIVVLLYLFLAAIGLADQAQLRARWMQLFVAAFYIGTLFIGRAENQYWGLIVAPMLSIGFASLPATLARWWRSDSASR</sequence>
<name>D2R8S4_PIRSD</name>
<feature type="transmembrane region" description="Helical" evidence="2">
    <location>
        <begin position="137"/>
        <end position="154"/>
    </location>
</feature>
<dbReference type="EMBL" id="CP001848">
    <property type="protein sequence ID" value="ADB17615.1"/>
    <property type="molecule type" value="Genomic_DNA"/>
</dbReference>
<proteinExistence type="predicted"/>
<feature type="transmembrane region" description="Helical" evidence="2">
    <location>
        <begin position="303"/>
        <end position="324"/>
    </location>
</feature>
<evidence type="ECO:0000256" key="1">
    <source>
        <dbReference type="SAM" id="MobiDB-lite"/>
    </source>
</evidence>
<dbReference type="OrthoDB" id="8266279at2"/>
<feature type="transmembrane region" description="Helical" evidence="2">
    <location>
        <begin position="27"/>
        <end position="46"/>
    </location>
</feature>
<evidence type="ECO:0000313" key="4">
    <source>
        <dbReference type="Proteomes" id="UP000001887"/>
    </source>
</evidence>
<feature type="region of interest" description="Disordered" evidence="1">
    <location>
        <begin position="56"/>
        <end position="76"/>
    </location>
</feature>
<protein>
    <recommendedName>
        <fullName evidence="5">Glycosyltransferase RgtA/B/C/D-like domain-containing protein</fullName>
    </recommendedName>
</protein>
<feature type="transmembrane region" description="Helical" evidence="2">
    <location>
        <begin position="355"/>
        <end position="376"/>
    </location>
</feature>
<evidence type="ECO:0000313" key="3">
    <source>
        <dbReference type="EMBL" id="ADB17615.1"/>
    </source>
</evidence>
<feature type="transmembrane region" description="Helical" evidence="2">
    <location>
        <begin position="331"/>
        <end position="349"/>
    </location>
</feature>
<organism evidence="3 4">
    <name type="scientific">Pirellula staleyi (strain ATCC 27377 / DSM 6068 / ICPB 4128)</name>
    <name type="common">Pirella staleyi</name>
    <dbReference type="NCBI Taxonomy" id="530564"/>
    <lineage>
        <taxon>Bacteria</taxon>
        <taxon>Pseudomonadati</taxon>
        <taxon>Planctomycetota</taxon>
        <taxon>Planctomycetia</taxon>
        <taxon>Pirellulales</taxon>
        <taxon>Pirellulaceae</taxon>
        <taxon>Pirellula</taxon>
    </lineage>
</organism>
<keyword evidence="2" id="KW-0812">Transmembrane</keyword>
<keyword evidence="2" id="KW-1133">Transmembrane helix</keyword>
<keyword evidence="2" id="KW-0472">Membrane</keyword>
<feature type="compositionally biased region" description="Polar residues" evidence="1">
    <location>
        <begin position="56"/>
        <end position="66"/>
    </location>
</feature>
<evidence type="ECO:0008006" key="5">
    <source>
        <dbReference type="Google" id="ProtNLM"/>
    </source>
</evidence>
<feature type="transmembrane region" description="Helical" evidence="2">
    <location>
        <begin position="210"/>
        <end position="238"/>
    </location>
</feature>
<dbReference type="Proteomes" id="UP000001887">
    <property type="component" value="Chromosome"/>
</dbReference>
<accession>D2R8S4</accession>
<gene>
    <name evidence="3" type="ordered locus">Psta_2950</name>
</gene>
<feature type="transmembrane region" description="Helical" evidence="2">
    <location>
        <begin position="184"/>
        <end position="204"/>
    </location>
</feature>
<reference evidence="3 4" key="1">
    <citation type="journal article" date="2009" name="Stand. Genomic Sci.">
        <title>Complete genome sequence of Pirellula staleyi type strain (ATCC 27377).</title>
        <authorList>
            <person name="Clum A."/>
            <person name="Tindall B.J."/>
            <person name="Sikorski J."/>
            <person name="Ivanova N."/>
            <person name="Mavrommatis K."/>
            <person name="Lucas S."/>
            <person name="Glavina del Rio T."/>
            <person name="Nolan M."/>
            <person name="Chen F."/>
            <person name="Tice H."/>
            <person name="Pitluck S."/>
            <person name="Cheng J.F."/>
            <person name="Chertkov O."/>
            <person name="Brettin T."/>
            <person name="Han C."/>
            <person name="Detter J.C."/>
            <person name="Kuske C."/>
            <person name="Bruce D."/>
            <person name="Goodwin L."/>
            <person name="Ovchinikova G."/>
            <person name="Pati A."/>
            <person name="Mikhailova N."/>
            <person name="Chen A."/>
            <person name="Palaniappan K."/>
            <person name="Land M."/>
            <person name="Hauser L."/>
            <person name="Chang Y.J."/>
            <person name="Jeffries C.D."/>
            <person name="Chain P."/>
            <person name="Rohde M."/>
            <person name="Goker M."/>
            <person name="Bristow J."/>
            <person name="Eisen J.A."/>
            <person name="Markowitz V."/>
            <person name="Hugenholtz P."/>
            <person name="Kyrpides N.C."/>
            <person name="Klenk H.P."/>
            <person name="Lapidus A."/>
        </authorList>
    </citation>
    <scope>NUCLEOTIDE SEQUENCE [LARGE SCALE GENOMIC DNA]</scope>
    <source>
        <strain evidence="4">ATCC 27377 / DSM 6068 / ICPB 4128</strain>
    </source>
</reference>
<feature type="transmembrane region" description="Helical" evidence="2">
    <location>
        <begin position="245"/>
        <end position="262"/>
    </location>
</feature>
<dbReference type="HOGENOM" id="CLU_743697_0_0_0"/>
<dbReference type="KEGG" id="psl:Psta_2950"/>
<keyword evidence="4" id="KW-1185">Reference proteome</keyword>